<proteinExistence type="predicted"/>
<name>A0A9E7JY80_9LILI</name>
<sequence length="72" mass="8106">MEDDPTAASGIRVFPIDSSLLSRTVVACRCSSMILKWSNKKRLVIDEPDCDNSRLEFASWLKIAMRTTGCRI</sequence>
<evidence type="ECO:0000313" key="2">
    <source>
        <dbReference type="Proteomes" id="UP001055439"/>
    </source>
</evidence>
<dbReference type="EMBL" id="CP097506">
    <property type="protein sequence ID" value="URD99092.1"/>
    <property type="molecule type" value="Genomic_DNA"/>
</dbReference>
<gene>
    <name evidence="1" type="ORF">MUK42_37467</name>
</gene>
<reference evidence="1" key="1">
    <citation type="submission" date="2022-05" db="EMBL/GenBank/DDBJ databases">
        <title>The Musa troglodytarum L. genome provides insights into the mechanism of non-climacteric behaviour and enrichment of carotenoids.</title>
        <authorList>
            <person name="Wang J."/>
        </authorList>
    </citation>
    <scope>NUCLEOTIDE SEQUENCE</scope>
    <source>
        <tissue evidence="1">Leaf</tissue>
    </source>
</reference>
<keyword evidence="2" id="KW-1185">Reference proteome</keyword>
<accession>A0A9E7JY80</accession>
<organism evidence="1 2">
    <name type="scientific">Musa troglodytarum</name>
    <name type="common">fe'i banana</name>
    <dbReference type="NCBI Taxonomy" id="320322"/>
    <lineage>
        <taxon>Eukaryota</taxon>
        <taxon>Viridiplantae</taxon>
        <taxon>Streptophyta</taxon>
        <taxon>Embryophyta</taxon>
        <taxon>Tracheophyta</taxon>
        <taxon>Spermatophyta</taxon>
        <taxon>Magnoliopsida</taxon>
        <taxon>Liliopsida</taxon>
        <taxon>Zingiberales</taxon>
        <taxon>Musaceae</taxon>
        <taxon>Musa</taxon>
    </lineage>
</organism>
<dbReference type="AlphaFoldDB" id="A0A9E7JY80"/>
<protein>
    <submittedName>
        <fullName evidence="1">Uncharacterized protein</fullName>
    </submittedName>
</protein>
<dbReference type="Proteomes" id="UP001055439">
    <property type="component" value="Chromosome 4"/>
</dbReference>
<evidence type="ECO:0000313" key="1">
    <source>
        <dbReference type="EMBL" id="URD99092.1"/>
    </source>
</evidence>